<dbReference type="PANTHER" id="PTHR21681">
    <property type="entry name" value="EUKARYOTIC TRANSLATION INITIATION FACTOR 3 SUBUNIT J"/>
    <property type="match status" value="1"/>
</dbReference>
<dbReference type="OrthoDB" id="20381at2759"/>
<dbReference type="Pfam" id="PF08597">
    <property type="entry name" value="eIF3_subunit"/>
    <property type="match status" value="1"/>
</dbReference>
<evidence type="ECO:0000256" key="5">
    <source>
        <dbReference type="SAM" id="MobiDB-lite"/>
    </source>
</evidence>
<keyword evidence="1" id="KW-0963">Cytoplasm</keyword>
<gene>
    <name evidence="7" type="ORF">SYNPS1DRAFT_22171</name>
    <name evidence="6" type="ORF">SYNPS1DRAFT_22453</name>
</gene>
<reference evidence="6" key="2">
    <citation type="submission" date="2018-07" db="EMBL/GenBank/DDBJ databases">
        <title>Leveraging single-cell genomics to expand the Fungal Tree of Life.</title>
        <authorList>
            <consortium name="DOE Joint Genome Institute"/>
            <person name="Ahrendt S.R."/>
            <person name="Quandt C.A."/>
            <person name="Ciobanu D."/>
            <person name="Clum A."/>
            <person name="Salamov A."/>
            <person name="Andreopoulos B."/>
            <person name="Cheng J.-F."/>
            <person name="Woyke T."/>
            <person name="Pelin A."/>
            <person name="Henrissat B."/>
            <person name="Reynolds N."/>
            <person name="Benny G.L."/>
            <person name="Smith M.E."/>
            <person name="James T.Y."/>
            <person name="Grigoriev I.V."/>
        </authorList>
    </citation>
    <scope>NUCLEOTIDE SEQUENCE</scope>
    <source>
        <strain evidence="6">Benny S71-1</strain>
    </source>
</reference>
<organism evidence="6 8">
    <name type="scientific">Syncephalis pseudoplumigaleata</name>
    <dbReference type="NCBI Taxonomy" id="1712513"/>
    <lineage>
        <taxon>Eukaryota</taxon>
        <taxon>Fungi</taxon>
        <taxon>Fungi incertae sedis</taxon>
        <taxon>Zoopagomycota</taxon>
        <taxon>Zoopagomycotina</taxon>
        <taxon>Zoopagomycetes</taxon>
        <taxon>Zoopagales</taxon>
        <taxon>Piptocephalidaceae</taxon>
        <taxon>Syncephalis</taxon>
    </lineage>
</organism>
<sequence length="107" mass="11962">MNPKTKEEFDAFKTALVERIETFKTSRHYAGMVEALATELCRSLKDVDIRKVSSALSRIANDKQREAKAKEKKKGASKKPSVQVSSSTIDTTDYGGAYDDGDYDDFM</sequence>
<protein>
    <recommendedName>
        <fullName evidence="4">Eukaryotic translation initiation factor 3 30 kDa subunit</fullName>
    </recommendedName>
</protein>
<proteinExistence type="predicted"/>
<feature type="region of interest" description="Disordered" evidence="5">
    <location>
        <begin position="61"/>
        <end position="107"/>
    </location>
</feature>
<keyword evidence="8" id="KW-1185">Reference proteome</keyword>
<dbReference type="PANTHER" id="PTHR21681:SF0">
    <property type="entry name" value="EUKARYOTIC TRANSLATION INITIATION FACTOR 3 SUBUNIT J"/>
    <property type="match status" value="1"/>
</dbReference>
<dbReference type="Gene3D" id="1.10.246.60">
    <property type="entry name" value="Eukaryotic translation initiation factor 3 like domains"/>
    <property type="match status" value="1"/>
</dbReference>
<evidence type="ECO:0000313" key="7">
    <source>
        <dbReference type="EMBL" id="RKP25965.1"/>
    </source>
</evidence>
<dbReference type="GO" id="GO:0005852">
    <property type="term" value="C:eukaryotic translation initiation factor 3 complex"/>
    <property type="evidence" value="ECO:0007669"/>
    <property type="project" value="InterPro"/>
</dbReference>
<accession>A0A4V1J1M9</accession>
<dbReference type="AlphaFoldDB" id="A0A4V1J1M9"/>
<dbReference type="InterPro" id="IPR023194">
    <property type="entry name" value="eIF3-like_dom_sf"/>
</dbReference>
<dbReference type="Proteomes" id="UP000278143">
    <property type="component" value="Unassembled WGS sequence"/>
</dbReference>
<evidence type="ECO:0000313" key="6">
    <source>
        <dbReference type="EMBL" id="RKP25619.1"/>
    </source>
</evidence>
<dbReference type="InterPro" id="IPR013906">
    <property type="entry name" value="eIF3j"/>
</dbReference>
<dbReference type="EMBL" id="KZ989679">
    <property type="protein sequence ID" value="RKP25619.1"/>
    <property type="molecule type" value="Genomic_DNA"/>
</dbReference>
<dbReference type="GO" id="GO:0003743">
    <property type="term" value="F:translation initiation factor activity"/>
    <property type="evidence" value="ECO:0007669"/>
    <property type="project" value="UniProtKB-KW"/>
</dbReference>
<evidence type="ECO:0000256" key="4">
    <source>
        <dbReference type="ARBA" id="ARBA00029904"/>
    </source>
</evidence>
<keyword evidence="2 6" id="KW-0396">Initiation factor</keyword>
<feature type="compositionally biased region" description="Low complexity" evidence="5">
    <location>
        <begin position="88"/>
        <end position="97"/>
    </location>
</feature>
<evidence type="ECO:0000256" key="3">
    <source>
        <dbReference type="ARBA" id="ARBA00022917"/>
    </source>
</evidence>
<evidence type="ECO:0000313" key="8">
    <source>
        <dbReference type="Proteomes" id="UP000278143"/>
    </source>
</evidence>
<reference evidence="8" key="1">
    <citation type="journal article" date="2018" name="Nat. Microbiol.">
        <title>Leveraging single-cell genomics to expand the fungal tree of life.</title>
        <authorList>
            <person name="Ahrendt S.R."/>
            <person name="Quandt C.A."/>
            <person name="Ciobanu D."/>
            <person name="Clum A."/>
            <person name="Salamov A."/>
            <person name="Andreopoulos B."/>
            <person name="Cheng J.F."/>
            <person name="Woyke T."/>
            <person name="Pelin A."/>
            <person name="Henrissat B."/>
            <person name="Reynolds N.K."/>
            <person name="Benny G.L."/>
            <person name="Smith M.E."/>
            <person name="James T.Y."/>
            <person name="Grigoriev I.V."/>
        </authorList>
    </citation>
    <scope>NUCLEOTIDE SEQUENCE [LARGE SCALE GENOMIC DNA]</scope>
    <source>
        <strain evidence="8">Benny S71-1</strain>
    </source>
</reference>
<evidence type="ECO:0000256" key="2">
    <source>
        <dbReference type="ARBA" id="ARBA00022540"/>
    </source>
</evidence>
<name>A0A4V1J1M9_9FUNG</name>
<keyword evidence="3" id="KW-0648">Protein biosynthesis</keyword>
<evidence type="ECO:0000256" key="1">
    <source>
        <dbReference type="ARBA" id="ARBA00022490"/>
    </source>
</evidence>
<dbReference type="EMBL" id="KZ989557">
    <property type="protein sequence ID" value="RKP25965.1"/>
    <property type="molecule type" value="Genomic_DNA"/>
</dbReference>